<organism evidence="1">
    <name type="scientific">Ixodes ricinus</name>
    <name type="common">Common tick</name>
    <name type="synonym">Acarus ricinus</name>
    <dbReference type="NCBI Taxonomy" id="34613"/>
    <lineage>
        <taxon>Eukaryota</taxon>
        <taxon>Metazoa</taxon>
        <taxon>Ecdysozoa</taxon>
        <taxon>Arthropoda</taxon>
        <taxon>Chelicerata</taxon>
        <taxon>Arachnida</taxon>
        <taxon>Acari</taxon>
        <taxon>Parasitiformes</taxon>
        <taxon>Ixodida</taxon>
        <taxon>Ixodoidea</taxon>
        <taxon>Ixodidae</taxon>
        <taxon>Ixodinae</taxon>
        <taxon>Ixodes</taxon>
    </lineage>
</organism>
<dbReference type="AlphaFoldDB" id="A0A6B0TTJ2"/>
<name>A0A6B0TTJ2_IXORI</name>
<reference evidence="1" key="1">
    <citation type="submission" date="2019-12" db="EMBL/GenBank/DDBJ databases">
        <title>An insight into the sialome of adult female Ixodes ricinus ticks feeding for 6 days.</title>
        <authorList>
            <person name="Perner J."/>
            <person name="Ribeiro J.M.C."/>
        </authorList>
    </citation>
    <scope>NUCLEOTIDE SEQUENCE</scope>
    <source>
        <strain evidence="1">Semi-engorged</strain>
        <tissue evidence="1">Salivary glands</tissue>
    </source>
</reference>
<accession>A0A6B0TTJ2</accession>
<proteinExistence type="predicted"/>
<dbReference type="EMBL" id="GIFC01001206">
    <property type="protein sequence ID" value="MXU83289.1"/>
    <property type="molecule type" value="Transcribed_RNA"/>
</dbReference>
<evidence type="ECO:0000313" key="1">
    <source>
        <dbReference type="EMBL" id="MXU83289.1"/>
    </source>
</evidence>
<protein>
    <submittedName>
        <fullName evidence="1">Putative secreted protein</fullName>
    </submittedName>
</protein>
<sequence>MSLTRSQYSLLWSTASAVSLAAGNISAKRSKIGLTMVWMKLICSSGMQAFSRSIISLGFTPIAFSRSPCEKNSL</sequence>